<evidence type="ECO:0000259" key="4">
    <source>
        <dbReference type="Pfam" id="PF01558"/>
    </source>
</evidence>
<dbReference type="RefSeq" id="WP_192818085.1">
    <property type="nucleotide sequence ID" value="NZ_CP062310.1"/>
</dbReference>
<dbReference type="NCBIfam" id="TIGR02175">
    <property type="entry name" value="PorC_KorC"/>
    <property type="match status" value="1"/>
</dbReference>
<reference evidence="5 6" key="1">
    <citation type="submission" date="2020-10" db="EMBL/GenBank/DDBJ databases">
        <title>Thermofilum lucidum 3507LT sp. nov. a novel member of Thermofilaceae family isolated from Chile hot spring, and proposal of description order Thermofilales.</title>
        <authorList>
            <person name="Zayulina K.S."/>
            <person name="Elcheninov A.G."/>
            <person name="Toshchakov S.V."/>
            <person name="Kublanov I.V."/>
        </authorList>
    </citation>
    <scope>NUCLEOTIDE SEQUENCE [LARGE SCALE GENOMIC DNA]</scope>
    <source>
        <strain evidence="5 6">3507LT</strain>
    </source>
</reference>
<evidence type="ECO:0000256" key="3">
    <source>
        <dbReference type="ARBA" id="ARBA00049357"/>
    </source>
</evidence>
<comment type="catalytic activity">
    <reaction evidence="3">
        <text>2 oxidized [2Fe-2S]-[ferredoxin] + pyruvate + CoA = 2 reduced [2Fe-2S]-[ferredoxin] + acetyl-CoA + CO2 + H(+)</text>
        <dbReference type="Rhea" id="RHEA:12765"/>
        <dbReference type="Rhea" id="RHEA-COMP:10000"/>
        <dbReference type="Rhea" id="RHEA-COMP:10001"/>
        <dbReference type="ChEBI" id="CHEBI:15361"/>
        <dbReference type="ChEBI" id="CHEBI:15378"/>
        <dbReference type="ChEBI" id="CHEBI:16526"/>
        <dbReference type="ChEBI" id="CHEBI:33737"/>
        <dbReference type="ChEBI" id="CHEBI:33738"/>
        <dbReference type="ChEBI" id="CHEBI:57287"/>
        <dbReference type="ChEBI" id="CHEBI:57288"/>
        <dbReference type="EC" id="1.2.7.1"/>
    </reaction>
</comment>
<dbReference type="SUPFAM" id="SSF53323">
    <property type="entry name" value="Pyruvate-ferredoxin oxidoreductase, PFOR, domain III"/>
    <property type="match status" value="1"/>
</dbReference>
<sequence>MDVSFDVVWLGRGGQGAVTAAMLLAQAAVNKGLYALAIPFFGAERRGAPVFAYNRISEKTLHVRSRVEKGDVVAVLDSSLLGMYSLERFVKPGGSVVVNATERGRAAGNFKEYCLDAVEIAEDLGLKVAGWALVNMPVLGAVARVSGLIGELELEAAVKELIRAHVDKNIEAVRRGWSSVRPC</sequence>
<dbReference type="EC" id="1.2.7.1" evidence="1"/>
<dbReference type="InterPro" id="IPR051626">
    <property type="entry name" value="Oxidoreductase_gamma_subunit"/>
</dbReference>
<dbReference type="InterPro" id="IPR011894">
    <property type="entry name" value="PorC_KorC"/>
</dbReference>
<evidence type="ECO:0000313" key="6">
    <source>
        <dbReference type="Proteomes" id="UP000594121"/>
    </source>
</evidence>
<dbReference type="Gene3D" id="3.40.920.10">
    <property type="entry name" value="Pyruvate-ferredoxin oxidoreductase, PFOR, domain III"/>
    <property type="match status" value="1"/>
</dbReference>
<dbReference type="AlphaFoldDB" id="A0A7L9FFF9"/>
<dbReference type="Pfam" id="PF01558">
    <property type="entry name" value="POR"/>
    <property type="match status" value="1"/>
</dbReference>
<dbReference type="FunCoup" id="A0A7L9FFF9">
    <property type="interactions" value="43"/>
</dbReference>
<dbReference type="InParanoid" id="A0A7L9FFF9"/>
<accession>A0A7L9FFF9</accession>
<evidence type="ECO:0000256" key="1">
    <source>
        <dbReference type="ARBA" id="ARBA00012822"/>
    </source>
</evidence>
<protein>
    <recommendedName>
        <fullName evidence="1">pyruvate synthase</fullName>
        <ecNumber evidence="1">1.2.7.1</ecNumber>
    </recommendedName>
</protein>
<dbReference type="InterPro" id="IPR019752">
    <property type="entry name" value="Pyrv/ketoisovalerate_OxRed_cat"/>
</dbReference>
<organism evidence="5 6">
    <name type="scientific">Infirmifilum lucidum</name>
    <dbReference type="NCBI Taxonomy" id="2776706"/>
    <lineage>
        <taxon>Archaea</taxon>
        <taxon>Thermoproteota</taxon>
        <taxon>Thermoprotei</taxon>
        <taxon>Thermofilales</taxon>
        <taxon>Thermofilaceae</taxon>
        <taxon>Infirmifilum</taxon>
    </lineage>
</organism>
<dbReference type="Proteomes" id="UP000594121">
    <property type="component" value="Chromosome"/>
</dbReference>
<keyword evidence="6" id="KW-1185">Reference proteome</keyword>
<dbReference type="InterPro" id="IPR002869">
    <property type="entry name" value="Pyrv_flavodox_OxRed_cen"/>
</dbReference>
<dbReference type="PANTHER" id="PTHR43366">
    <property type="entry name" value="PYRUVATE SYNTHASE SUBUNIT PORC"/>
    <property type="match status" value="1"/>
</dbReference>
<dbReference type="EMBL" id="CP062310">
    <property type="protein sequence ID" value="QOJ78112.1"/>
    <property type="molecule type" value="Genomic_DNA"/>
</dbReference>
<proteinExistence type="predicted"/>
<dbReference type="PANTHER" id="PTHR43366:SF1">
    <property type="entry name" value="PYRUVATE SYNTHASE SUBUNIT PORC"/>
    <property type="match status" value="1"/>
</dbReference>
<evidence type="ECO:0000256" key="2">
    <source>
        <dbReference type="ARBA" id="ARBA00023002"/>
    </source>
</evidence>
<gene>
    <name evidence="5" type="ORF">IG193_04810</name>
</gene>
<dbReference type="GO" id="GO:0019164">
    <property type="term" value="F:pyruvate synthase activity"/>
    <property type="evidence" value="ECO:0007669"/>
    <property type="project" value="UniProtKB-EC"/>
</dbReference>
<dbReference type="KEGG" id="thel:IG193_04810"/>
<keyword evidence="2" id="KW-0560">Oxidoreductase</keyword>
<name>A0A7L9FFF9_9CREN</name>
<evidence type="ECO:0000313" key="5">
    <source>
        <dbReference type="EMBL" id="QOJ78112.1"/>
    </source>
</evidence>
<dbReference type="GeneID" id="59149192"/>
<feature type="domain" description="Pyruvate/ketoisovalerate oxidoreductase catalytic" evidence="4">
    <location>
        <begin position="13"/>
        <end position="176"/>
    </location>
</feature>